<feature type="transmembrane region" description="Helical" evidence="1">
    <location>
        <begin position="159"/>
        <end position="178"/>
    </location>
</feature>
<dbReference type="Proteomes" id="UP000253868">
    <property type="component" value="Chromosome"/>
</dbReference>
<evidence type="ECO:0000313" key="3">
    <source>
        <dbReference type="Proteomes" id="UP000253868"/>
    </source>
</evidence>
<dbReference type="AlphaFoldDB" id="A0A345HQE7"/>
<gene>
    <name evidence="2" type="ORF">DVK44_15800</name>
</gene>
<reference evidence="3" key="1">
    <citation type="submission" date="2018-07" db="EMBL/GenBank/DDBJ databases">
        <authorList>
            <person name="Zhao J."/>
        </authorList>
    </citation>
    <scope>NUCLEOTIDE SEQUENCE [LARGE SCALE GENOMIC DNA]</scope>
    <source>
        <strain evidence="3">GSSD-12</strain>
    </source>
</reference>
<accession>A0A345HQE7</accession>
<evidence type="ECO:0000256" key="1">
    <source>
        <dbReference type="SAM" id="Phobius"/>
    </source>
</evidence>
<feature type="transmembrane region" description="Helical" evidence="1">
    <location>
        <begin position="132"/>
        <end position="153"/>
    </location>
</feature>
<proteinExistence type="predicted"/>
<keyword evidence="1" id="KW-1133">Transmembrane helix</keyword>
<dbReference type="KEGG" id="spad:DVK44_15800"/>
<dbReference type="Pfam" id="PF22564">
    <property type="entry name" value="HAAS"/>
    <property type="match status" value="1"/>
</dbReference>
<keyword evidence="3" id="KW-1185">Reference proteome</keyword>
<organism evidence="2 3">
    <name type="scientific">Streptomyces paludis</name>
    <dbReference type="NCBI Taxonomy" id="2282738"/>
    <lineage>
        <taxon>Bacteria</taxon>
        <taxon>Bacillati</taxon>
        <taxon>Actinomycetota</taxon>
        <taxon>Actinomycetes</taxon>
        <taxon>Kitasatosporales</taxon>
        <taxon>Streptomycetaceae</taxon>
        <taxon>Streptomyces</taxon>
    </lineage>
</organism>
<evidence type="ECO:0008006" key="4">
    <source>
        <dbReference type="Google" id="ProtNLM"/>
    </source>
</evidence>
<protein>
    <recommendedName>
        <fullName evidence="4">DUF1700 domain-containing protein</fullName>
    </recommendedName>
</protein>
<dbReference type="OrthoDB" id="3701328at2"/>
<dbReference type="EMBL" id="CP031194">
    <property type="protein sequence ID" value="AXG78921.1"/>
    <property type="molecule type" value="Genomic_DNA"/>
</dbReference>
<feature type="transmembrane region" description="Helical" evidence="1">
    <location>
        <begin position="92"/>
        <end position="120"/>
    </location>
</feature>
<sequence>MSDALTHPLVRTYLASVDREAAVLSGDRRGDLVTDLREHIESVLPRDADDAAVQQALDQLGTPREIAAAAIAEEPGVNPLQPESSARTKLTLVLMVVAAPLFEILGIGIVVAIIASVRIWRSPAWTRRDKHLGVLCAFSPFLVIPAAAALFVLTGGLGAAQLIGILLIAMVIPLVGAVRLGRSAAHLRPHAA</sequence>
<keyword evidence="1" id="KW-0812">Transmembrane</keyword>
<dbReference type="RefSeq" id="WP_114660255.1">
    <property type="nucleotide sequence ID" value="NZ_CP031194.1"/>
</dbReference>
<keyword evidence="1" id="KW-0472">Membrane</keyword>
<evidence type="ECO:0000313" key="2">
    <source>
        <dbReference type="EMBL" id="AXG78921.1"/>
    </source>
</evidence>
<name>A0A345HQE7_9ACTN</name>